<dbReference type="PANTHER" id="PTHR30203">
    <property type="entry name" value="OUTER MEMBRANE CATION EFFLUX PROTEIN"/>
    <property type="match status" value="1"/>
</dbReference>
<dbReference type="AlphaFoldDB" id="A0A538TA93"/>
<gene>
    <name evidence="3" type="ORF">E6K76_00785</name>
</gene>
<dbReference type="SUPFAM" id="SSF56954">
    <property type="entry name" value="Outer membrane efflux proteins (OEP)"/>
    <property type="match status" value="1"/>
</dbReference>
<dbReference type="PANTHER" id="PTHR30203:SF24">
    <property type="entry name" value="BLR4935 PROTEIN"/>
    <property type="match status" value="1"/>
</dbReference>
<feature type="coiled-coil region" evidence="2">
    <location>
        <begin position="339"/>
        <end position="366"/>
    </location>
</feature>
<comment type="similarity">
    <text evidence="1">Belongs to the outer membrane factor (OMF) (TC 1.B.17) family.</text>
</comment>
<evidence type="ECO:0000313" key="4">
    <source>
        <dbReference type="Proteomes" id="UP000316852"/>
    </source>
</evidence>
<evidence type="ECO:0000256" key="1">
    <source>
        <dbReference type="ARBA" id="ARBA00007613"/>
    </source>
</evidence>
<accession>A0A538TA93</accession>
<name>A0A538TA93_UNCEI</name>
<dbReference type="EMBL" id="VBOW01000013">
    <property type="protein sequence ID" value="TMQ60561.1"/>
    <property type="molecule type" value="Genomic_DNA"/>
</dbReference>
<dbReference type="GO" id="GO:0015562">
    <property type="term" value="F:efflux transmembrane transporter activity"/>
    <property type="evidence" value="ECO:0007669"/>
    <property type="project" value="InterPro"/>
</dbReference>
<dbReference type="InterPro" id="IPR003423">
    <property type="entry name" value="OMP_efflux"/>
</dbReference>
<protein>
    <submittedName>
        <fullName evidence="3">TolC family protein</fullName>
    </submittedName>
</protein>
<organism evidence="3 4">
    <name type="scientific">Eiseniibacteriota bacterium</name>
    <dbReference type="NCBI Taxonomy" id="2212470"/>
    <lineage>
        <taxon>Bacteria</taxon>
        <taxon>Candidatus Eiseniibacteriota</taxon>
    </lineage>
</organism>
<sequence length="459" mass="50207">MWNDVGAEEGEAMMRATTCLVVAALLAGVPLRALANDTSRPSLTELVRERTGVTVGWPLNDRAEAQALLRDSLTADRAVRVALLNSRELRAAFGEVGITQADYRQALLPKNPQLEGEIRFGGGGRRPGEIIVMQDLTSLLLTPARRRASSSALRQSTLRAADAATALVAETRSAFYGVQAGNQVQGLWERAVEAAQAGADLAQRQHAVGNITDLDLENEQAVYEQAKVELARSRTEALIARERLNRAMGVWGERTAWVVASELPGLPAEEAPLDSVESAAVLQRLDLAAAEAEIQALARSVPLARFSQFPELRAGAHFEREPEGTRTTGPAVELAFPLFDRGQAAVARAKAQIQQAEDRRDALAISIRSQVRAARDRFSAARQVVEYYHDVILPRRTRIVEQTQLQFNGMLVGVNQLIQAKQREISAQREYIEAQREYWLARTELDRALGASIPGADGK</sequence>
<keyword evidence="2" id="KW-0175">Coiled coil</keyword>
<proteinExistence type="inferred from homology"/>
<evidence type="ECO:0000256" key="2">
    <source>
        <dbReference type="SAM" id="Coils"/>
    </source>
</evidence>
<dbReference type="InterPro" id="IPR010131">
    <property type="entry name" value="MdtP/NodT-like"/>
</dbReference>
<dbReference type="Proteomes" id="UP000316852">
    <property type="component" value="Unassembled WGS sequence"/>
</dbReference>
<dbReference type="Pfam" id="PF02321">
    <property type="entry name" value="OEP"/>
    <property type="match status" value="2"/>
</dbReference>
<dbReference type="Gene3D" id="1.20.1600.10">
    <property type="entry name" value="Outer membrane efflux proteins (OEP)"/>
    <property type="match status" value="1"/>
</dbReference>
<comment type="caution">
    <text evidence="3">The sequence shown here is derived from an EMBL/GenBank/DDBJ whole genome shotgun (WGS) entry which is preliminary data.</text>
</comment>
<reference evidence="3 4" key="1">
    <citation type="journal article" date="2019" name="Nat. Microbiol.">
        <title>Mediterranean grassland soil C-N compound turnover is dependent on rainfall and depth, and is mediated by genomically divergent microorganisms.</title>
        <authorList>
            <person name="Diamond S."/>
            <person name="Andeer P.F."/>
            <person name="Li Z."/>
            <person name="Crits-Christoph A."/>
            <person name="Burstein D."/>
            <person name="Anantharaman K."/>
            <person name="Lane K.R."/>
            <person name="Thomas B.C."/>
            <person name="Pan C."/>
            <person name="Northen T.R."/>
            <person name="Banfield J.F."/>
        </authorList>
    </citation>
    <scope>NUCLEOTIDE SEQUENCE [LARGE SCALE GENOMIC DNA]</scope>
    <source>
        <strain evidence="3">WS_6</strain>
    </source>
</reference>
<evidence type="ECO:0000313" key="3">
    <source>
        <dbReference type="EMBL" id="TMQ60561.1"/>
    </source>
</evidence>